<dbReference type="AlphaFoldDB" id="A0A837FCA7"/>
<evidence type="ECO:0000313" key="1">
    <source>
        <dbReference type="EMBL" id="KJM67850.1"/>
    </source>
</evidence>
<sequence length="63" mass="7273">MKIVLINLFNAAKYKAGKYQMVPTLANTFCKFVKHFSFTMAGITKALTLAYAEINKKRYNSYR</sequence>
<reference evidence="1 2" key="1">
    <citation type="submission" date="2015-03" db="EMBL/GenBank/DDBJ databases">
        <authorList>
            <person name="McCorrison J."/>
            <person name="Sanka R."/>
            <person name="Adams M."/>
            <person name="Brinkac L."/>
            <person name="Nierman W."/>
            <person name="Sutton G."/>
            <person name="Nelson K."/>
            <person name="Kiedrowski L."/>
            <person name="Guerrero D."/>
            <person name="Bonomo R."/>
        </authorList>
    </citation>
    <scope>NUCLEOTIDE SEQUENCE [LARGE SCALE GENOMIC DNA]</scope>
    <source>
        <strain evidence="1 2">39373</strain>
    </source>
</reference>
<dbReference type="KEGG" id="exf:BFV63_12390"/>
<name>A0A837FCA7_9ENTR</name>
<protein>
    <submittedName>
        <fullName evidence="1">Uncharacterized protein</fullName>
    </submittedName>
</protein>
<comment type="caution">
    <text evidence="1">The sequence shown here is derived from an EMBL/GenBank/DDBJ whole genome shotgun (WGS) entry which is preliminary data.</text>
</comment>
<organism evidence="1 2">
    <name type="scientific">Enterobacter hormaechei subsp. xiangfangensis</name>
    <dbReference type="NCBI Taxonomy" id="1296536"/>
    <lineage>
        <taxon>Bacteria</taxon>
        <taxon>Pseudomonadati</taxon>
        <taxon>Pseudomonadota</taxon>
        <taxon>Gammaproteobacteria</taxon>
        <taxon>Enterobacterales</taxon>
        <taxon>Enterobacteriaceae</taxon>
        <taxon>Enterobacter</taxon>
        <taxon>Enterobacter cloacae complex</taxon>
    </lineage>
</organism>
<dbReference type="KEGG" id="eclx:LI66_12385"/>
<evidence type="ECO:0000313" key="2">
    <source>
        <dbReference type="Proteomes" id="UP000033679"/>
    </source>
</evidence>
<dbReference type="EMBL" id="JZYN01000013">
    <property type="protein sequence ID" value="KJM67850.1"/>
    <property type="molecule type" value="Genomic_DNA"/>
</dbReference>
<accession>A0A837FCA7</accession>
<dbReference type="Proteomes" id="UP000033679">
    <property type="component" value="Unassembled WGS sequence"/>
</dbReference>
<proteinExistence type="predicted"/>
<gene>
    <name evidence="1" type="ORF">SS59_12310</name>
</gene>